<reference evidence="4" key="1">
    <citation type="journal article" date="2014" name="Int. J. Syst. Evol. Microbiol.">
        <title>Complete genome sequence of Corynebacterium casei LMG S-19264T (=DSM 44701T), isolated from a smear-ripened cheese.</title>
        <authorList>
            <consortium name="US DOE Joint Genome Institute (JGI-PGF)"/>
            <person name="Walter F."/>
            <person name="Albersmeier A."/>
            <person name="Kalinowski J."/>
            <person name="Ruckert C."/>
        </authorList>
    </citation>
    <scope>NUCLEOTIDE SEQUENCE</scope>
    <source>
        <strain evidence="4">JCM 4386</strain>
    </source>
</reference>
<evidence type="ECO:0000313" key="4">
    <source>
        <dbReference type="EMBL" id="GGS01477.1"/>
    </source>
</evidence>
<evidence type="ECO:0000256" key="1">
    <source>
        <dbReference type="SAM" id="MobiDB-lite"/>
    </source>
</evidence>
<organism evidence="4 5">
    <name type="scientific">Streptomyces humidus</name>
    <dbReference type="NCBI Taxonomy" id="52259"/>
    <lineage>
        <taxon>Bacteria</taxon>
        <taxon>Bacillati</taxon>
        <taxon>Actinomycetota</taxon>
        <taxon>Actinomycetes</taxon>
        <taxon>Kitasatosporales</taxon>
        <taxon>Streptomycetaceae</taxon>
        <taxon>Streptomyces</taxon>
    </lineage>
</organism>
<keyword evidence="2" id="KW-0472">Membrane</keyword>
<keyword evidence="3" id="KW-0732">Signal</keyword>
<gene>
    <name evidence="4" type="ORF">GCM10010269_45450</name>
</gene>
<feature type="region of interest" description="Disordered" evidence="1">
    <location>
        <begin position="26"/>
        <end position="94"/>
    </location>
</feature>
<evidence type="ECO:0000313" key="5">
    <source>
        <dbReference type="Proteomes" id="UP000606194"/>
    </source>
</evidence>
<sequence length="120" mass="11619">MRLMPRTGLAALAVASTALLIGAAPALADGRTPTPVPSTRGESPATDGSDRGATKASEGTMAPATDRGQVGVVPRGAADTGVAESPSEGNGTLIGGGAAAAFAAAGSVFYVVRRRRATGA</sequence>
<dbReference type="Proteomes" id="UP000606194">
    <property type="component" value="Unassembled WGS sequence"/>
</dbReference>
<proteinExistence type="predicted"/>
<evidence type="ECO:0000256" key="2">
    <source>
        <dbReference type="SAM" id="Phobius"/>
    </source>
</evidence>
<feature type="signal peptide" evidence="3">
    <location>
        <begin position="1"/>
        <end position="28"/>
    </location>
</feature>
<name>A0A918L597_9ACTN</name>
<keyword evidence="2" id="KW-0812">Transmembrane</keyword>
<feature type="transmembrane region" description="Helical" evidence="2">
    <location>
        <begin position="93"/>
        <end position="112"/>
    </location>
</feature>
<keyword evidence="2" id="KW-1133">Transmembrane helix</keyword>
<evidence type="ECO:0000256" key="3">
    <source>
        <dbReference type="SAM" id="SignalP"/>
    </source>
</evidence>
<keyword evidence="5" id="KW-1185">Reference proteome</keyword>
<protein>
    <recommendedName>
        <fullName evidence="6">Tat pathway signal sequence domain protein</fullName>
    </recommendedName>
</protein>
<comment type="caution">
    <text evidence="4">The sequence shown here is derived from an EMBL/GenBank/DDBJ whole genome shotgun (WGS) entry which is preliminary data.</text>
</comment>
<accession>A0A918L597</accession>
<reference evidence="4" key="2">
    <citation type="submission" date="2020-09" db="EMBL/GenBank/DDBJ databases">
        <authorList>
            <person name="Sun Q."/>
            <person name="Ohkuma M."/>
        </authorList>
    </citation>
    <scope>NUCLEOTIDE SEQUENCE</scope>
    <source>
        <strain evidence="4">JCM 4386</strain>
    </source>
</reference>
<evidence type="ECO:0008006" key="6">
    <source>
        <dbReference type="Google" id="ProtNLM"/>
    </source>
</evidence>
<feature type="chain" id="PRO_5037151053" description="Tat pathway signal sequence domain protein" evidence="3">
    <location>
        <begin position="29"/>
        <end position="120"/>
    </location>
</feature>
<dbReference type="EMBL" id="BMTL01000019">
    <property type="protein sequence ID" value="GGS01477.1"/>
    <property type="molecule type" value="Genomic_DNA"/>
</dbReference>
<dbReference type="AlphaFoldDB" id="A0A918L597"/>